<keyword evidence="2" id="KW-1185">Reference proteome</keyword>
<reference evidence="1" key="1">
    <citation type="submission" date="2021-10" db="EMBL/GenBank/DDBJ databases">
        <title>De novo Genome Assembly of Clathrus columnatus (Basidiomycota, Fungi) Using Illumina and Nanopore Sequence Data.</title>
        <authorList>
            <person name="Ogiso-Tanaka E."/>
            <person name="Itagaki H."/>
            <person name="Hosoya T."/>
            <person name="Hosaka K."/>
        </authorList>
    </citation>
    <scope>NUCLEOTIDE SEQUENCE</scope>
    <source>
        <strain evidence="1">MO-923</strain>
    </source>
</reference>
<comment type="caution">
    <text evidence="1">The sequence shown here is derived from an EMBL/GenBank/DDBJ whole genome shotgun (WGS) entry which is preliminary data.</text>
</comment>
<evidence type="ECO:0000313" key="2">
    <source>
        <dbReference type="Proteomes" id="UP001050691"/>
    </source>
</evidence>
<dbReference type="Proteomes" id="UP001050691">
    <property type="component" value="Unassembled WGS sequence"/>
</dbReference>
<gene>
    <name evidence="1" type="ORF">Clacol_001850</name>
</gene>
<sequence>MSPIVSPNGALITSTDIQLLEHDMRQSLQTYFQYAHDTARSQNILFDPVLETTAPYMTSPVETSIPDVQAFPGNGVNPPYTEMLETNAGTSFTIDEPPSPQQEHELIDLKNVSPDWLYRTFIITIDDGSWFQCGFRYKCSSPGDLYKTIEEAKEHIKEDVQTRRYASEPALRSAQIVNDMWMIKITQSNIPAEAQGVHLNVDASTLLDRIVLGPTVLI</sequence>
<evidence type="ECO:0000313" key="1">
    <source>
        <dbReference type="EMBL" id="GJJ07646.1"/>
    </source>
</evidence>
<name>A0AAV5A3P8_9AGAM</name>
<dbReference type="EMBL" id="BPWL01000002">
    <property type="protein sequence ID" value="GJJ07646.1"/>
    <property type="molecule type" value="Genomic_DNA"/>
</dbReference>
<protein>
    <submittedName>
        <fullName evidence="1">Uncharacterized protein</fullName>
    </submittedName>
</protein>
<organism evidence="1 2">
    <name type="scientific">Clathrus columnatus</name>
    <dbReference type="NCBI Taxonomy" id="1419009"/>
    <lineage>
        <taxon>Eukaryota</taxon>
        <taxon>Fungi</taxon>
        <taxon>Dikarya</taxon>
        <taxon>Basidiomycota</taxon>
        <taxon>Agaricomycotina</taxon>
        <taxon>Agaricomycetes</taxon>
        <taxon>Phallomycetidae</taxon>
        <taxon>Phallales</taxon>
        <taxon>Clathraceae</taxon>
        <taxon>Clathrus</taxon>
    </lineage>
</organism>
<accession>A0AAV5A3P8</accession>
<proteinExistence type="predicted"/>
<dbReference type="AlphaFoldDB" id="A0AAV5A3P8"/>